<dbReference type="EMBL" id="MCGO01000020">
    <property type="protein sequence ID" value="ORY45229.1"/>
    <property type="molecule type" value="Genomic_DNA"/>
</dbReference>
<dbReference type="GO" id="GO:0046872">
    <property type="term" value="F:metal ion binding"/>
    <property type="evidence" value="ECO:0007669"/>
    <property type="project" value="UniProtKB-KW"/>
</dbReference>
<dbReference type="GO" id="GO:0005096">
    <property type="term" value="F:GTPase activator activity"/>
    <property type="evidence" value="ECO:0007669"/>
    <property type="project" value="InterPro"/>
</dbReference>
<reference evidence="3 4" key="1">
    <citation type="submission" date="2016-07" db="EMBL/GenBank/DDBJ databases">
        <title>Pervasive Adenine N6-methylation of Active Genes in Fungi.</title>
        <authorList>
            <consortium name="DOE Joint Genome Institute"/>
            <person name="Mondo S.J."/>
            <person name="Dannebaum R.O."/>
            <person name="Kuo R.C."/>
            <person name="Labutti K."/>
            <person name="Haridas S."/>
            <person name="Kuo A."/>
            <person name="Salamov A."/>
            <person name="Ahrendt S.R."/>
            <person name="Lipzen A."/>
            <person name="Sullivan W."/>
            <person name="Andreopoulos W.B."/>
            <person name="Clum A."/>
            <person name="Lindquist E."/>
            <person name="Daum C."/>
            <person name="Ramamoorthy G.K."/>
            <person name="Gryganskyi A."/>
            <person name="Culley D."/>
            <person name="Magnuson J.K."/>
            <person name="James T.Y."/>
            <person name="O'Malley M.A."/>
            <person name="Stajich J.E."/>
            <person name="Spatafora J.W."/>
            <person name="Visel A."/>
            <person name="Grigoriev I.V."/>
        </authorList>
    </citation>
    <scope>NUCLEOTIDE SEQUENCE [LARGE SCALE GENOMIC DNA]</scope>
    <source>
        <strain evidence="3 4">JEL800</strain>
    </source>
</reference>
<name>A0A1Y2CDW0_9FUNG</name>
<accession>A0A1Y2CDW0</accession>
<organism evidence="3 4">
    <name type="scientific">Rhizoclosmatium globosum</name>
    <dbReference type="NCBI Taxonomy" id="329046"/>
    <lineage>
        <taxon>Eukaryota</taxon>
        <taxon>Fungi</taxon>
        <taxon>Fungi incertae sedis</taxon>
        <taxon>Chytridiomycota</taxon>
        <taxon>Chytridiomycota incertae sedis</taxon>
        <taxon>Chytridiomycetes</taxon>
        <taxon>Chytridiales</taxon>
        <taxon>Chytriomycetaceae</taxon>
        <taxon>Rhizoclosmatium</taxon>
    </lineage>
</organism>
<dbReference type="InterPro" id="IPR045258">
    <property type="entry name" value="ACAP1/2/3-like"/>
</dbReference>
<proteinExistence type="predicted"/>
<dbReference type="Proteomes" id="UP000193642">
    <property type="component" value="Unassembled WGS sequence"/>
</dbReference>
<dbReference type="InterPro" id="IPR027267">
    <property type="entry name" value="AH/BAR_dom_sf"/>
</dbReference>
<dbReference type="Gene3D" id="1.20.1270.60">
    <property type="entry name" value="Arfaptin homology (AH) domain/BAR domain"/>
    <property type="match status" value="1"/>
</dbReference>
<keyword evidence="4" id="KW-1185">Reference proteome</keyword>
<comment type="caution">
    <text evidence="3">The sequence shown here is derived from an EMBL/GenBank/DDBJ whole genome shotgun (WGS) entry which is preliminary data.</text>
</comment>
<evidence type="ECO:0000313" key="3">
    <source>
        <dbReference type="EMBL" id="ORY45229.1"/>
    </source>
</evidence>
<gene>
    <name evidence="3" type="ORF">BCR33DRAFT_697342</name>
</gene>
<dbReference type="PANTHER" id="PTHR23180:SF410">
    <property type="entry name" value="BAR DOMAIN PROTEIN (AFU_ORTHOLOGUE AFUA_2G11475)"/>
    <property type="match status" value="1"/>
</dbReference>
<dbReference type="Pfam" id="PF10455">
    <property type="entry name" value="BAR_2"/>
    <property type="match status" value="1"/>
</dbReference>
<dbReference type="STRING" id="329046.A0A1Y2CDW0"/>
<dbReference type="PANTHER" id="PTHR23180">
    <property type="entry name" value="CENTAURIN/ARF"/>
    <property type="match status" value="1"/>
</dbReference>
<protein>
    <recommendedName>
        <fullName evidence="5">BAR domain-containing protein</fullName>
    </recommendedName>
</protein>
<keyword evidence="2" id="KW-0862">Zinc</keyword>
<evidence type="ECO:0000256" key="2">
    <source>
        <dbReference type="ARBA" id="ARBA00022833"/>
    </source>
</evidence>
<dbReference type="AlphaFoldDB" id="A0A1Y2CDW0"/>
<sequence length="267" mass="29360">MATQFVKEQTSKGNVDVTELPPKFRELEDKVDKIKTLHESFLKLSVNYTKKHYDYQPVFAEQAKDLASSVSAGWTTLITGSSPTGPNPNTETPPSLAHAYCKAAKTVAAEMNPQEPITVALNKFGDTQEVIGEARLKMDDTIVEKFHKPYTTTLNQLIAHASKARRNVHMARLNYDAARHKMKTVKPGSEEGARAEMEATEDAFVAAVDDAMSKMTLVVESPEPLRGLSDLVAAQLKYFKEAHEALAALSPEIDELQVTSEALKNSA</sequence>
<keyword evidence="1" id="KW-0479">Metal-binding</keyword>
<dbReference type="OrthoDB" id="5549748at2759"/>
<evidence type="ECO:0000256" key="1">
    <source>
        <dbReference type="ARBA" id="ARBA00022723"/>
    </source>
</evidence>
<evidence type="ECO:0000313" key="4">
    <source>
        <dbReference type="Proteomes" id="UP000193642"/>
    </source>
</evidence>
<dbReference type="SUPFAM" id="SSF103657">
    <property type="entry name" value="BAR/IMD domain-like"/>
    <property type="match status" value="1"/>
</dbReference>
<evidence type="ECO:0008006" key="5">
    <source>
        <dbReference type="Google" id="ProtNLM"/>
    </source>
</evidence>
<dbReference type="InterPro" id="IPR018859">
    <property type="entry name" value="BAR_dom-cont"/>
</dbReference>